<protein>
    <submittedName>
        <fullName evidence="1">Uncharacterized protein</fullName>
    </submittedName>
</protein>
<name>A0ABQ2CWQ8_9DEIO</name>
<keyword evidence="2" id="KW-1185">Reference proteome</keyword>
<sequence>MIKEITIQEVLSYTWLDQSVQVVAKTSLSAEEHEAIFRGQLQMKFLGVDLKLTAVQVQEGAALLNFMVSTHLLQD</sequence>
<dbReference type="Proteomes" id="UP000632222">
    <property type="component" value="Unassembled WGS sequence"/>
</dbReference>
<proteinExistence type="predicted"/>
<reference evidence="2" key="1">
    <citation type="journal article" date="2019" name="Int. J. Syst. Evol. Microbiol.">
        <title>The Global Catalogue of Microorganisms (GCM) 10K type strain sequencing project: providing services to taxonomists for standard genome sequencing and annotation.</title>
        <authorList>
            <consortium name="The Broad Institute Genomics Platform"/>
            <consortium name="The Broad Institute Genome Sequencing Center for Infectious Disease"/>
            <person name="Wu L."/>
            <person name="Ma J."/>
        </authorList>
    </citation>
    <scope>NUCLEOTIDE SEQUENCE [LARGE SCALE GENOMIC DNA]</scope>
    <source>
        <strain evidence="2">JCM 14370</strain>
    </source>
</reference>
<accession>A0ABQ2CWQ8</accession>
<comment type="caution">
    <text evidence="1">The sequence shown here is derived from an EMBL/GenBank/DDBJ whole genome shotgun (WGS) entry which is preliminary data.</text>
</comment>
<dbReference type="EMBL" id="BMOD01000003">
    <property type="protein sequence ID" value="GGJ28256.1"/>
    <property type="molecule type" value="Genomic_DNA"/>
</dbReference>
<organism evidence="1 2">
    <name type="scientific">Deinococcus roseus</name>
    <dbReference type="NCBI Taxonomy" id="392414"/>
    <lineage>
        <taxon>Bacteria</taxon>
        <taxon>Thermotogati</taxon>
        <taxon>Deinococcota</taxon>
        <taxon>Deinococci</taxon>
        <taxon>Deinococcales</taxon>
        <taxon>Deinococcaceae</taxon>
        <taxon>Deinococcus</taxon>
    </lineage>
</organism>
<evidence type="ECO:0000313" key="1">
    <source>
        <dbReference type="EMBL" id="GGJ28256.1"/>
    </source>
</evidence>
<evidence type="ECO:0000313" key="2">
    <source>
        <dbReference type="Proteomes" id="UP000632222"/>
    </source>
</evidence>
<gene>
    <name evidence="1" type="ORF">GCM10008938_12900</name>
</gene>